<protein>
    <recommendedName>
        <fullName evidence="4">Outer membrane protein beta-barrel domain-containing protein</fullName>
    </recommendedName>
</protein>
<evidence type="ECO:0000256" key="2">
    <source>
        <dbReference type="SAM" id="MobiDB-lite"/>
    </source>
</evidence>
<dbReference type="SUPFAM" id="SSF56925">
    <property type="entry name" value="OMPA-like"/>
    <property type="match status" value="1"/>
</dbReference>
<dbReference type="Gene3D" id="2.40.160.20">
    <property type="match status" value="1"/>
</dbReference>
<dbReference type="Proteomes" id="UP000051643">
    <property type="component" value="Unassembled WGS sequence"/>
</dbReference>
<dbReference type="InterPro" id="IPR011250">
    <property type="entry name" value="OMP/PagP_B-barrel"/>
</dbReference>
<dbReference type="AlphaFoldDB" id="A0A0Q9ZJU4"/>
<evidence type="ECO:0000256" key="3">
    <source>
        <dbReference type="SAM" id="SignalP"/>
    </source>
</evidence>
<dbReference type="EMBL" id="LKTP01000023">
    <property type="protein sequence ID" value="KRG28632.1"/>
    <property type="molecule type" value="Genomic_DNA"/>
</dbReference>
<comment type="caution">
    <text evidence="5">The sequence shown here is derived from an EMBL/GenBank/DDBJ whole genome shotgun (WGS) entry which is preliminary data.</text>
</comment>
<accession>A0A0Q9ZJU4</accession>
<evidence type="ECO:0000313" key="5">
    <source>
        <dbReference type="EMBL" id="KRG28632.1"/>
    </source>
</evidence>
<sequence>MKKILLSSILFLTTFAIFAQKQPVEEGTTGNQQEEISEEQEEEENRKNRFGVKAGYSSVAVDLGVISLSVDGFYAGLIAEFSATDKILIQPEVLYSRAAEANIIHGAVLAKYYVVENLSILAGPQATYFIGEEDVEDNSFGVDVAVGVGFDITDDLFADLKYAYGLTERGDENDFIPYKVNTFQIGLGYKF</sequence>
<gene>
    <name evidence="5" type="ORF">APR42_07615</name>
</gene>
<feature type="chain" id="PRO_5006389571" description="Outer membrane protein beta-barrel domain-containing protein" evidence="3">
    <location>
        <begin position="20"/>
        <end position="191"/>
    </location>
</feature>
<dbReference type="GO" id="GO:0044384">
    <property type="term" value="C:host outer membrane"/>
    <property type="evidence" value="ECO:0007669"/>
    <property type="project" value="InterPro"/>
</dbReference>
<dbReference type="Pfam" id="PF13505">
    <property type="entry name" value="OMP_b-brl"/>
    <property type="match status" value="1"/>
</dbReference>
<name>A0A0Q9ZJU4_9FLAO</name>
<evidence type="ECO:0000313" key="6">
    <source>
        <dbReference type="Proteomes" id="UP000051643"/>
    </source>
</evidence>
<evidence type="ECO:0000259" key="4">
    <source>
        <dbReference type="Pfam" id="PF13505"/>
    </source>
</evidence>
<feature type="region of interest" description="Disordered" evidence="2">
    <location>
        <begin position="26"/>
        <end position="47"/>
    </location>
</feature>
<keyword evidence="6" id="KW-1185">Reference proteome</keyword>
<dbReference type="STRING" id="270918.APR42_07615"/>
<dbReference type="InterPro" id="IPR000758">
    <property type="entry name" value="Enterovir_OMP"/>
</dbReference>
<proteinExistence type="predicted"/>
<feature type="domain" description="Outer membrane protein beta-barrel" evidence="4">
    <location>
        <begin position="44"/>
        <end position="191"/>
    </location>
</feature>
<dbReference type="RefSeq" id="WP_057482291.1">
    <property type="nucleotide sequence ID" value="NZ_BMWR01000001.1"/>
</dbReference>
<feature type="signal peptide" evidence="3">
    <location>
        <begin position="1"/>
        <end position="19"/>
    </location>
</feature>
<dbReference type="PROSITE" id="PS00695">
    <property type="entry name" value="ENT_VIR_OMP_2"/>
    <property type="match status" value="1"/>
</dbReference>
<evidence type="ECO:0000256" key="1">
    <source>
        <dbReference type="ARBA" id="ARBA00022729"/>
    </source>
</evidence>
<keyword evidence="1 3" id="KW-0732">Signal</keyword>
<dbReference type="InterPro" id="IPR027385">
    <property type="entry name" value="Beta-barrel_OMP"/>
</dbReference>
<reference evidence="5" key="1">
    <citation type="submission" date="2015-10" db="EMBL/GenBank/DDBJ databases">
        <title>Draft genome sequence of Salegentibacter mishustinae KCTC 12263.</title>
        <authorList>
            <person name="Lin W."/>
            <person name="Zheng Q."/>
        </authorList>
    </citation>
    <scope>NUCLEOTIDE SEQUENCE [LARGE SCALE GENOMIC DNA]</scope>
    <source>
        <strain evidence="5">KCTC 12263</strain>
    </source>
</reference>
<organism evidence="5 6">
    <name type="scientific">Salegentibacter mishustinae</name>
    <dbReference type="NCBI Taxonomy" id="270918"/>
    <lineage>
        <taxon>Bacteria</taxon>
        <taxon>Pseudomonadati</taxon>
        <taxon>Bacteroidota</taxon>
        <taxon>Flavobacteriia</taxon>
        <taxon>Flavobacteriales</taxon>
        <taxon>Flavobacteriaceae</taxon>
        <taxon>Salegentibacter</taxon>
    </lineage>
</organism>
<dbReference type="OrthoDB" id="947434at2"/>